<dbReference type="GO" id="GO:0008999">
    <property type="term" value="F:protein-N-terminal-alanine acetyltransferase activity"/>
    <property type="evidence" value="ECO:0007669"/>
    <property type="project" value="TreeGrafter"/>
</dbReference>
<dbReference type="RefSeq" id="WP_124071538.1">
    <property type="nucleotide sequence ID" value="NZ_CBCRXF010000002.1"/>
</dbReference>
<dbReference type="InterPro" id="IPR000182">
    <property type="entry name" value="GNAT_dom"/>
</dbReference>
<dbReference type="AlphaFoldDB" id="A0A3P5XCT6"/>
<feature type="domain" description="N-acetyltransferase" evidence="4">
    <location>
        <begin position="6"/>
        <end position="173"/>
    </location>
</feature>
<dbReference type="Pfam" id="PF13302">
    <property type="entry name" value="Acetyltransf_3"/>
    <property type="match status" value="1"/>
</dbReference>
<dbReference type="InterPro" id="IPR051531">
    <property type="entry name" value="N-acetyltransferase"/>
</dbReference>
<dbReference type="SUPFAM" id="SSF55729">
    <property type="entry name" value="Acyl-CoA N-acyltransferases (Nat)"/>
    <property type="match status" value="1"/>
</dbReference>
<reference evidence="5 6" key="1">
    <citation type="submission" date="2018-11" db="EMBL/GenBank/DDBJ databases">
        <authorList>
            <person name="Criscuolo A."/>
        </authorList>
    </citation>
    <scope>NUCLEOTIDE SEQUENCE [LARGE SCALE GENOMIC DNA]</scope>
    <source>
        <strain evidence="5">ATB-66</strain>
    </source>
</reference>
<evidence type="ECO:0000256" key="3">
    <source>
        <dbReference type="ARBA" id="ARBA00038502"/>
    </source>
</evidence>
<evidence type="ECO:0000313" key="5">
    <source>
        <dbReference type="EMBL" id="VDC32506.1"/>
    </source>
</evidence>
<dbReference type="PROSITE" id="PS51186">
    <property type="entry name" value="GNAT"/>
    <property type="match status" value="1"/>
</dbReference>
<dbReference type="Gene3D" id="3.40.630.30">
    <property type="match status" value="1"/>
</dbReference>
<organism evidence="5 6">
    <name type="scientific">Filibacter tadaridae</name>
    <dbReference type="NCBI Taxonomy" id="2483811"/>
    <lineage>
        <taxon>Bacteria</taxon>
        <taxon>Bacillati</taxon>
        <taxon>Bacillota</taxon>
        <taxon>Bacilli</taxon>
        <taxon>Bacillales</taxon>
        <taxon>Caryophanaceae</taxon>
        <taxon>Filibacter</taxon>
    </lineage>
</organism>
<dbReference type="PANTHER" id="PTHR43792">
    <property type="entry name" value="GNAT FAMILY, PUTATIVE (AFU_ORTHOLOGUE AFUA_3G00765)-RELATED-RELATED"/>
    <property type="match status" value="1"/>
</dbReference>
<keyword evidence="2" id="KW-0012">Acyltransferase</keyword>
<dbReference type="OrthoDB" id="9801656at2"/>
<keyword evidence="6" id="KW-1185">Reference proteome</keyword>
<comment type="similarity">
    <text evidence="3">Belongs to the acetyltransferase family. RimJ subfamily.</text>
</comment>
<evidence type="ECO:0000256" key="2">
    <source>
        <dbReference type="ARBA" id="ARBA00023315"/>
    </source>
</evidence>
<proteinExistence type="inferred from homology"/>
<sequence length="173" mass="20126">MDIYLEKLHSADAEELFTFERNNRTFFEEMVPTRGDEYYNFETFQRRHESLLNEQAKGSSRFYLIKDKNSLILGRMNLVDIDEIHGIGHLGYRVGQIHTGKGIANRALNLLVVKVKDEGRIKQIKAKTTSNNIASQRVLLKNDFEHVGTSDEVFSICNRELQFLYYNWTGMSN</sequence>
<name>A0A3P5XCT6_9BACL</name>
<dbReference type="PANTHER" id="PTHR43792:SF8">
    <property type="entry name" value="[RIBOSOMAL PROTEIN US5]-ALANINE N-ACETYLTRANSFERASE"/>
    <property type="match status" value="1"/>
</dbReference>
<evidence type="ECO:0000256" key="1">
    <source>
        <dbReference type="ARBA" id="ARBA00022679"/>
    </source>
</evidence>
<dbReference type="GO" id="GO:0005737">
    <property type="term" value="C:cytoplasm"/>
    <property type="evidence" value="ECO:0007669"/>
    <property type="project" value="TreeGrafter"/>
</dbReference>
<evidence type="ECO:0000259" key="4">
    <source>
        <dbReference type="PROSITE" id="PS51186"/>
    </source>
</evidence>
<gene>
    <name evidence="5" type="ORF">FILTAD_02731</name>
</gene>
<protein>
    <submittedName>
        <fullName evidence="5">Ribosomal-protein-S5-alanine N-acetyltransferase</fullName>
    </submittedName>
</protein>
<evidence type="ECO:0000313" key="6">
    <source>
        <dbReference type="Proteomes" id="UP000270468"/>
    </source>
</evidence>
<keyword evidence="1 5" id="KW-0808">Transferase</keyword>
<dbReference type="EMBL" id="UXAV01000044">
    <property type="protein sequence ID" value="VDC32506.1"/>
    <property type="molecule type" value="Genomic_DNA"/>
</dbReference>
<accession>A0A3P5XCT6</accession>
<dbReference type="InterPro" id="IPR016181">
    <property type="entry name" value="Acyl_CoA_acyltransferase"/>
</dbReference>
<dbReference type="Proteomes" id="UP000270468">
    <property type="component" value="Unassembled WGS sequence"/>
</dbReference>